<protein>
    <submittedName>
        <fullName evidence="6">Fatty-acid peroxygenase</fullName>
    </submittedName>
</protein>
<dbReference type="EMBL" id="BAAADM010000008">
    <property type="protein sequence ID" value="GAA0430857.1"/>
    <property type="molecule type" value="Genomic_DNA"/>
</dbReference>
<organism evidence="6 7">
    <name type="scientific">Lentibacillus halophilus</name>
    <dbReference type="NCBI Taxonomy" id="295065"/>
    <lineage>
        <taxon>Bacteria</taxon>
        <taxon>Bacillati</taxon>
        <taxon>Bacillota</taxon>
        <taxon>Bacilli</taxon>
        <taxon>Bacillales</taxon>
        <taxon>Bacillaceae</taxon>
        <taxon>Lentibacillus</taxon>
    </lineage>
</organism>
<evidence type="ECO:0000313" key="6">
    <source>
        <dbReference type="EMBL" id="GAA0430857.1"/>
    </source>
</evidence>
<dbReference type="Pfam" id="PF00067">
    <property type="entry name" value="p450"/>
    <property type="match status" value="1"/>
</dbReference>
<keyword evidence="3" id="KW-0479">Metal-binding</keyword>
<gene>
    <name evidence="6" type="primary">cypC</name>
    <name evidence="6" type="ORF">GCM10008983_04120</name>
</gene>
<keyword evidence="2" id="KW-0349">Heme</keyword>
<evidence type="ECO:0000313" key="7">
    <source>
        <dbReference type="Proteomes" id="UP001501459"/>
    </source>
</evidence>
<dbReference type="PANTHER" id="PTHR24302">
    <property type="entry name" value="CYTOCHROME P450 FAMILY 3"/>
    <property type="match status" value="1"/>
</dbReference>
<proteinExistence type="inferred from homology"/>
<dbReference type="InterPro" id="IPR001128">
    <property type="entry name" value="Cyt_P450"/>
</dbReference>
<evidence type="ECO:0000256" key="4">
    <source>
        <dbReference type="ARBA" id="ARBA00023002"/>
    </source>
</evidence>
<keyword evidence="5" id="KW-0408">Iron</keyword>
<name>A0ABP3IWZ8_9BACI</name>
<accession>A0ABP3IWZ8</accession>
<comment type="caution">
    <text evidence="6">The sequence shown here is derived from an EMBL/GenBank/DDBJ whole genome shotgun (WGS) entry which is preliminary data.</text>
</comment>
<reference evidence="7" key="1">
    <citation type="journal article" date="2019" name="Int. J. Syst. Evol. Microbiol.">
        <title>The Global Catalogue of Microorganisms (GCM) 10K type strain sequencing project: providing services to taxonomists for standard genome sequencing and annotation.</title>
        <authorList>
            <consortium name="The Broad Institute Genomics Platform"/>
            <consortium name="The Broad Institute Genome Sequencing Center for Infectious Disease"/>
            <person name="Wu L."/>
            <person name="Ma J."/>
        </authorList>
    </citation>
    <scope>NUCLEOTIDE SEQUENCE [LARGE SCALE GENOMIC DNA]</scope>
    <source>
        <strain evidence="7">JCM 12149</strain>
    </source>
</reference>
<dbReference type="PANTHER" id="PTHR24302:SF15">
    <property type="entry name" value="FATTY-ACID PEROXYGENASE"/>
    <property type="match status" value="1"/>
</dbReference>
<dbReference type="InterPro" id="IPR002401">
    <property type="entry name" value="Cyt_P450_E_grp-I"/>
</dbReference>
<dbReference type="PRINTS" id="PR00463">
    <property type="entry name" value="EP450I"/>
</dbReference>
<evidence type="ECO:0000256" key="3">
    <source>
        <dbReference type="ARBA" id="ARBA00022723"/>
    </source>
</evidence>
<dbReference type="InterPro" id="IPR036396">
    <property type="entry name" value="Cyt_P450_sf"/>
</dbReference>
<dbReference type="SUPFAM" id="SSF48264">
    <property type="entry name" value="Cytochrome P450"/>
    <property type="match status" value="1"/>
</dbReference>
<dbReference type="Proteomes" id="UP001501459">
    <property type="component" value="Unassembled WGS sequence"/>
</dbReference>
<keyword evidence="4" id="KW-0560">Oxidoreductase</keyword>
<evidence type="ECO:0000256" key="2">
    <source>
        <dbReference type="ARBA" id="ARBA00022617"/>
    </source>
</evidence>
<keyword evidence="7" id="KW-1185">Reference proteome</keyword>
<sequence length="414" mass="48003">MSIPHEKGLDHTCNMLLEGYNYIGNRRKRFGSDIFQTRLLGENVICMGGEEAAQIFYDETKFKRKGVAPERVKKTLFGKKGVQGMDGSAHKHRKQLFMSFMTSDRINDLKDITERQWAIAAADWEQRRKVVLFQEAEKIMCRIACTWAGVPLWAKELNQRTNDLSAMIDAFGAIGPRHWRGRAARNRSEQWIRTIINQVRNGEYHPNENTALYAMAWHRDLQGNRLNLKVAAVELLNILRPIVAIGRYVTFGALAMHNVPETQQKLVTEGDDYNQMFVQEVRRYYPFGPFLGARVHNDFMWSGYHFKKGTLTLLDIYGTNHDPDLWDMPDEFRPERFKDWQGSPFDFIPQGGGDYAMGHRCAGEWVTIEIMKVSLEFLAKRMDYYVPKQDLRFSMTRIPSMPKSRFIINGVTSK</sequence>
<dbReference type="Gene3D" id="1.10.630.10">
    <property type="entry name" value="Cytochrome P450"/>
    <property type="match status" value="1"/>
</dbReference>
<evidence type="ECO:0000256" key="5">
    <source>
        <dbReference type="ARBA" id="ARBA00023004"/>
    </source>
</evidence>
<comment type="similarity">
    <text evidence="1">Belongs to the cytochrome P450 family.</text>
</comment>
<dbReference type="CDD" id="cd11067">
    <property type="entry name" value="CYP152"/>
    <property type="match status" value="1"/>
</dbReference>
<dbReference type="InterPro" id="IPR050705">
    <property type="entry name" value="Cytochrome_P450_3A"/>
</dbReference>
<evidence type="ECO:0000256" key="1">
    <source>
        <dbReference type="ARBA" id="ARBA00010617"/>
    </source>
</evidence>